<proteinExistence type="predicted"/>
<dbReference type="InterPro" id="IPR021363">
    <property type="entry name" value="DUF2835"/>
</dbReference>
<evidence type="ECO:0000313" key="1">
    <source>
        <dbReference type="EMBL" id="TVO75804.1"/>
    </source>
</evidence>
<organism evidence="1 2">
    <name type="scientific">Sedimenticola selenatireducens</name>
    <dbReference type="NCBI Taxonomy" id="191960"/>
    <lineage>
        <taxon>Bacteria</taxon>
        <taxon>Pseudomonadati</taxon>
        <taxon>Pseudomonadota</taxon>
        <taxon>Gammaproteobacteria</taxon>
        <taxon>Chromatiales</taxon>
        <taxon>Sedimenticolaceae</taxon>
        <taxon>Sedimenticola</taxon>
    </lineage>
</organism>
<dbReference type="Pfam" id="PF11197">
    <property type="entry name" value="DUF2835"/>
    <property type="match status" value="1"/>
</dbReference>
<dbReference type="RefSeq" id="WP_144358384.1">
    <property type="nucleotide sequence ID" value="NZ_VMNH01000007.1"/>
</dbReference>
<evidence type="ECO:0000313" key="2">
    <source>
        <dbReference type="Proteomes" id="UP000316649"/>
    </source>
</evidence>
<sequence length="72" mass="8215">MKRHCFQLNLSAQEYLPYYRGQVSALIVQADDGRTIQLPANSLRPFVTASGIAGRFELTLDDNNKLIHLRRL</sequence>
<dbReference type="OrthoDB" id="5600793at2"/>
<dbReference type="Proteomes" id="UP000316649">
    <property type="component" value="Unassembled WGS sequence"/>
</dbReference>
<accession>A0A558DRX1</accession>
<protein>
    <submittedName>
        <fullName evidence="1">DUF2835 family protein</fullName>
    </submittedName>
</protein>
<name>A0A558DRX1_9GAMM</name>
<reference evidence="1 2" key="1">
    <citation type="submission" date="2019-07" db="EMBL/GenBank/DDBJ databases">
        <title>The pathways for chlorine oxyanion respiration interact through the shared metabolite chlorate.</title>
        <authorList>
            <person name="Barnum T.P."/>
            <person name="Cheng Y."/>
            <person name="Hill K.A."/>
            <person name="Lucas L.N."/>
            <person name="Carlson H.K."/>
            <person name="Coates J.D."/>
        </authorList>
    </citation>
    <scope>NUCLEOTIDE SEQUENCE [LARGE SCALE GENOMIC DNA]</scope>
    <source>
        <strain evidence="1 2">BK-1</strain>
    </source>
</reference>
<keyword evidence="2" id="KW-1185">Reference proteome</keyword>
<gene>
    <name evidence="1" type="ORF">FHP88_07325</name>
</gene>
<dbReference type="EMBL" id="VMNH01000007">
    <property type="protein sequence ID" value="TVO75804.1"/>
    <property type="molecule type" value="Genomic_DNA"/>
</dbReference>
<comment type="caution">
    <text evidence="1">The sequence shown here is derived from an EMBL/GenBank/DDBJ whole genome shotgun (WGS) entry which is preliminary data.</text>
</comment>
<dbReference type="AlphaFoldDB" id="A0A558DRX1"/>